<sequence>MIIYKYLFFILLLYIGCNQKSPNQLLYDSPKLWAEPINDYLDVGVKEYPDGFDRRIGALEVFGDKLWIGYGDTRVNMGSVVPIEFRRFDEPSNKNIISTPVSAEGQGAKQRTPTDTGEERIIPFNRIDDKLWQTGYDSNNDDELWTQSIPGLERLIQGNIFVLEGNNNDPVWRKLRTIPGGEHVHDLAYFEGSIYAVGSGADHRREWDSGQIFRYLWRSGDMGNTFNTFHRVMYPDLHMGDTRYRALLTVGKTLYVFGYVNPIAKKGPMEGRHVILRNGQLEELKGSIGPVVVWKTWPLNQKLGVAIGNVGPGISRTFKIDTSSIQELSGWADRRIIYITPSEKNGYWLVLSGTGTADEKFAIHRFHESSIDTLLPVLNLGERALSSIALWHRDLYIGTADGYILKADKKQ</sequence>
<evidence type="ECO:0000256" key="1">
    <source>
        <dbReference type="SAM" id="MobiDB-lite"/>
    </source>
</evidence>
<protein>
    <submittedName>
        <fullName evidence="2">Uncharacterized protein</fullName>
    </submittedName>
</protein>
<proteinExistence type="predicted"/>
<name>A0A381WX42_9ZZZZ</name>
<dbReference type="EMBL" id="UINC01013181">
    <property type="protein sequence ID" value="SVA57109.1"/>
    <property type="molecule type" value="Genomic_DNA"/>
</dbReference>
<organism evidence="2">
    <name type="scientific">marine metagenome</name>
    <dbReference type="NCBI Taxonomy" id="408172"/>
    <lineage>
        <taxon>unclassified sequences</taxon>
        <taxon>metagenomes</taxon>
        <taxon>ecological metagenomes</taxon>
    </lineage>
</organism>
<evidence type="ECO:0000313" key="2">
    <source>
        <dbReference type="EMBL" id="SVA57109.1"/>
    </source>
</evidence>
<gene>
    <name evidence="2" type="ORF">METZ01_LOCUS109963</name>
</gene>
<dbReference type="AlphaFoldDB" id="A0A381WX42"/>
<feature type="region of interest" description="Disordered" evidence="1">
    <location>
        <begin position="96"/>
        <end position="116"/>
    </location>
</feature>
<reference evidence="2" key="1">
    <citation type="submission" date="2018-05" db="EMBL/GenBank/DDBJ databases">
        <authorList>
            <person name="Lanie J.A."/>
            <person name="Ng W.-L."/>
            <person name="Kazmierczak K.M."/>
            <person name="Andrzejewski T.M."/>
            <person name="Davidsen T.M."/>
            <person name="Wayne K.J."/>
            <person name="Tettelin H."/>
            <person name="Glass J.I."/>
            <person name="Rusch D."/>
            <person name="Podicherti R."/>
            <person name="Tsui H.-C.T."/>
            <person name="Winkler M.E."/>
        </authorList>
    </citation>
    <scope>NUCLEOTIDE SEQUENCE</scope>
</reference>
<accession>A0A381WX42</accession>